<dbReference type="GeneID" id="27667908"/>
<dbReference type="PANTHER" id="PTHR47447">
    <property type="entry name" value="OS03G0856100 PROTEIN"/>
    <property type="match status" value="1"/>
</dbReference>
<name>A0A0F2MHW0_SPOSC</name>
<dbReference type="Gene3D" id="1.25.40.10">
    <property type="entry name" value="Tetratricopeptide repeat domain"/>
    <property type="match status" value="2"/>
</dbReference>
<reference evidence="4 5" key="2">
    <citation type="journal article" date="2015" name="Eukaryot. Cell">
        <title>Asexual propagation of a virulent clone complex in a human and feline outbreak of sporotrichosis.</title>
        <authorList>
            <person name="Teixeira Mde M."/>
            <person name="Rodrigues A.M."/>
            <person name="Tsui C.K."/>
            <person name="de Almeida L.G."/>
            <person name="Van Diepeningen A.D."/>
            <person name="van den Ende B.G."/>
            <person name="Fernandes G.F."/>
            <person name="Kano R."/>
            <person name="Hamelin R.C."/>
            <person name="Lopes-Bezerra L.M."/>
            <person name="Vasconcelos A.T."/>
            <person name="de Hoog S."/>
            <person name="de Camargo Z.P."/>
            <person name="Felipe M.S."/>
        </authorList>
    </citation>
    <scope>NUCLEOTIDE SEQUENCE [LARGE SCALE GENOMIC DNA]</scope>
    <source>
        <strain evidence="4 5">1099-18</strain>
    </source>
</reference>
<evidence type="ECO:0000256" key="2">
    <source>
        <dbReference type="SAM" id="Coils"/>
    </source>
</evidence>
<dbReference type="AlphaFoldDB" id="A0A0F2MHW0"/>
<keyword evidence="1" id="KW-0677">Repeat</keyword>
<dbReference type="PANTHER" id="PTHR47447:SF23">
    <property type="entry name" value="PENTACOTRIPEPTIDE-REPEAT REGION OF PRORP DOMAIN-CONTAINING PROTEIN"/>
    <property type="match status" value="1"/>
</dbReference>
<evidence type="ECO:0000313" key="5">
    <source>
        <dbReference type="Proteomes" id="UP000033710"/>
    </source>
</evidence>
<sequence length="953" mass="106187">MRPISSVFSDMSTRGPFVCRSCLVSRTAQRRPTLPPWATTTVTATATTPTSTPTTTVAVRTLSRHTAAVRGRLRRGDSRPSTASQRQTPLRATPVPRPSPKVEIPTLEDLQLASSNDPTHQYGRDEDVTVRFFDQQSDGTIRHVSNRSSIGDEAEAELAELEERLKETSTLMKDLEQRGGPTRRRTVRLRRKYDMIKEVEEEEALQTMADAAYEEADASETSGTSAVRIDDTGLSTNARRHVKNLNSVLRPAARRLENKNKTPSGGVDSKIITALWSRYGAARTGLAEAWSNVPPAVWSCLWEVLAWDDKKGSGVRNPRRMSHIYYLAKDMQAAGVPLTDEQQLLAMEAMFIEGWPAAALENWRRGAATLGARPATAAAYWELGVRMCSQQGDLDRAERAADRLFSDDLQDLLRQAASNGETIKRHGDPRVLFGLIRNAAAQGSKDKAWATYRRLRDLLDELEKQDGGMKIEDYDEVVSCFLTANHTEYAFDVFVDMMFSGALDLHQQQLQQQRTRPKKLPSAVANHFFFGKWLKRLIGAGDLDGAYRVLHFMQARGIMTASVQVNGLLGAWLRSGSAANQERADVLAWRMVESRRLFVDLRRREQQMDWPLKLRVGGFTKDEVAVAAAAATTDGADLTFVPRATLETFALMADNYKNRGQLAQLERLWEAFRACEMASTDAFMMNQLLESYVHEGRSDEARALYRDLVLGPQRIEPNAHTFLVLFKSLAVHRTVFRMMSDDDRRAAGADCRQLAADMVKLAPVAFKTETSAYASEIGKGSAQDTRSMAFYQALGRIVLHSFRKTGDYVGLCVMLRVLRPLFHSAAAGGGAHKDTAGDGFDRFLMTDSLAVELVAETSALERDTPTARHRIFKASEAVEVLLLEARQRQLRVYGWNEGEKETSLHAGTDADLSDDLATVVAHVYRVKAATVSDKEFAAMYEMAVDELGVRKYL</sequence>
<evidence type="ECO:0000313" key="4">
    <source>
        <dbReference type="EMBL" id="KJR89217.1"/>
    </source>
</evidence>
<evidence type="ECO:0000256" key="3">
    <source>
        <dbReference type="SAM" id="MobiDB-lite"/>
    </source>
</evidence>
<feature type="compositionally biased region" description="Polar residues" evidence="3">
    <location>
        <begin position="79"/>
        <end position="90"/>
    </location>
</feature>
<dbReference type="EMBL" id="AXCR01000001">
    <property type="protein sequence ID" value="KJR89217.1"/>
    <property type="molecule type" value="Genomic_DNA"/>
</dbReference>
<gene>
    <name evidence="4" type="ORF">SPSK_05923</name>
</gene>
<reference evidence="4 5" key="1">
    <citation type="journal article" date="2014" name="BMC Genomics">
        <title>Comparative genomics of the major fungal agents of human and animal Sporotrichosis: Sporothrix schenckii and Sporothrix brasiliensis.</title>
        <authorList>
            <person name="Teixeira M.M."/>
            <person name="de Almeida L.G."/>
            <person name="Kubitschek-Barreira P."/>
            <person name="Alves F.L."/>
            <person name="Kioshima E.S."/>
            <person name="Abadio A.K."/>
            <person name="Fernandes L."/>
            <person name="Derengowski L.S."/>
            <person name="Ferreira K.S."/>
            <person name="Souza R.C."/>
            <person name="Ruiz J.C."/>
            <person name="de Andrade N.C."/>
            <person name="Paes H.C."/>
            <person name="Nicola A.M."/>
            <person name="Albuquerque P."/>
            <person name="Gerber A.L."/>
            <person name="Martins V.P."/>
            <person name="Peconick L.D."/>
            <person name="Neto A.V."/>
            <person name="Chaucanez C.B."/>
            <person name="Silva P.A."/>
            <person name="Cunha O.L."/>
            <person name="de Oliveira F.F."/>
            <person name="dos Santos T.C."/>
            <person name="Barros A.L."/>
            <person name="Soares M.A."/>
            <person name="de Oliveira L.M."/>
            <person name="Marini M.M."/>
            <person name="Villalobos-Duno H."/>
            <person name="Cunha M.M."/>
            <person name="de Hoog S."/>
            <person name="da Silveira J.F."/>
            <person name="Henrissat B."/>
            <person name="Nino-Vega G.A."/>
            <person name="Cisalpino P.S."/>
            <person name="Mora-Montes H.M."/>
            <person name="Almeida S.R."/>
            <person name="Stajich J.E."/>
            <person name="Lopes-Bezerra L.M."/>
            <person name="Vasconcelos A.T."/>
            <person name="Felipe M.S."/>
        </authorList>
    </citation>
    <scope>NUCLEOTIDE SEQUENCE [LARGE SCALE GENOMIC DNA]</scope>
    <source>
        <strain evidence="4 5">1099-18</strain>
    </source>
</reference>
<evidence type="ECO:0000256" key="1">
    <source>
        <dbReference type="ARBA" id="ARBA00022737"/>
    </source>
</evidence>
<proteinExistence type="predicted"/>
<keyword evidence="2" id="KW-0175">Coiled coil</keyword>
<accession>A0A0F2MHW0</accession>
<feature type="region of interest" description="Disordered" evidence="3">
    <location>
        <begin position="67"/>
        <end position="102"/>
    </location>
</feature>
<feature type="coiled-coil region" evidence="2">
    <location>
        <begin position="151"/>
        <end position="178"/>
    </location>
</feature>
<organism evidence="4 5">
    <name type="scientific">Sporothrix schenckii 1099-18</name>
    <dbReference type="NCBI Taxonomy" id="1397361"/>
    <lineage>
        <taxon>Eukaryota</taxon>
        <taxon>Fungi</taxon>
        <taxon>Dikarya</taxon>
        <taxon>Ascomycota</taxon>
        <taxon>Pezizomycotina</taxon>
        <taxon>Sordariomycetes</taxon>
        <taxon>Sordariomycetidae</taxon>
        <taxon>Ophiostomatales</taxon>
        <taxon>Ophiostomataceae</taxon>
        <taxon>Sporothrix</taxon>
    </lineage>
</organism>
<dbReference type="OrthoDB" id="185373at2759"/>
<dbReference type="InterPro" id="IPR011990">
    <property type="entry name" value="TPR-like_helical_dom_sf"/>
</dbReference>
<dbReference type="RefSeq" id="XP_016591893.1">
    <property type="nucleotide sequence ID" value="XM_016732631.1"/>
</dbReference>
<protein>
    <submittedName>
        <fullName evidence="4">Pentatricopeptide repeat protein</fullName>
    </submittedName>
</protein>
<dbReference type="VEuPathDB" id="FungiDB:SPSK_05923"/>
<dbReference type="KEGG" id="ssck:SPSK_05923"/>
<comment type="caution">
    <text evidence="4">The sequence shown here is derived from an EMBL/GenBank/DDBJ whole genome shotgun (WGS) entry which is preliminary data.</text>
</comment>
<dbReference type="Proteomes" id="UP000033710">
    <property type="component" value="Unassembled WGS sequence"/>
</dbReference>